<evidence type="ECO:0000313" key="2">
    <source>
        <dbReference type="Proteomes" id="UP000294360"/>
    </source>
</evidence>
<sequence>MGIVVPQRSIRFRSIREKRAVDRQALGSLAPRELRRRLLGPNAPLRCLAGDSLAAHFHKWRGASGQCYIFSVFPVLADEVLGGLPEFDGAVAVAVARDAGGKRRRVAVFDLSWLEGQFCGDAEGVGAALRSGVSEWHVHLLAKDEKSRHAVIVDLTS</sequence>
<accession>A0A4U8YYK4</accession>
<protein>
    <submittedName>
        <fullName evidence="1">Uncharacterized protein</fullName>
    </submittedName>
</protein>
<reference evidence="1 2" key="1">
    <citation type="submission" date="2019-03" db="EMBL/GenBank/DDBJ databases">
        <authorList>
            <person name="Kox A.R. M."/>
        </authorList>
    </citation>
    <scope>NUCLEOTIDE SEQUENCE [LARGE SCALE GENOMIC DNA]</scope>
    <source>
        <strain evidence="1">MTUNDRAET4 annotated genome</strain>
    </source>
</reference>
<proteinExistence type="predicted"/>
<name>A0A4U8YYK4_METTU</name>
<dbReference type="Proteomes" id="UP000294360">
    <property type="component" value="Chromosome"/>
</dbReference>
<dbReference type="EMBL" id="LR536450">
    <property type="protein sequence ID" value="VFU08646.1"/>
    <property type="molecule type" value="Genomic_DNA"/>
</dbReference>
<gene>
    <name evidence="1" type="ORF">MTUNDRAET4_1753</name>
</gene>
<dbReference type="KEGG" id="mtun:MTUNDRAET4_1753"/>
<organism evidence="1 2">
    <name type="scientific">Methylocella tundrae</name>
    <dbReference type="NCBI Taxonomy" id="227605"/>
    <lineage>
        <taxon>Bacteria</taxon>
        <taxon>Pseudomonadati</taxon>
        <taxon>Pseudomonadota</taxon>
        <taxon>Alphaproteobacteria</taxon>
        <taxon>Hyphomicrobiales</taxon>
        <taxon>Beijerinckiaceae</taxon>
        <taxon>Methylocella</taxon>
    </lineage>
</organism>
<dbReference type="AlphaFoldDB" id="A0A4U8YYK4"/>
<evidence type="ECO:0000313" key="1">
    <source>
        <dbReference type="EMBL" id="VFU08646.1"/>
    </source>
</evidence>